<feature type="compositionally biased region" description="Basic and acidic residues" evidence="1">
    <location>
        <begin position="96"/>
        <end position="109"/>
    </location>
</feature>
<feature type="compositionally biased region" description="Polar residues" evidence="1">
    <location>
        <begin position="152"/>
        <end position="168"/>
    </location>
</feature>
<evidence type="ECO:0000313" key="4">
    <source>
        <dbReference type="Proteomes" id="UP000184222"/>
    </source>
</evidence>
<dbReference type="InterPro" id="IPR018247">
    <property type="entry name" value="EF_Hand_1_Ca_BS"/>
</dbReference>
<dbReference type="OrthoDB" id="5604504at2"/>
<gene>
    <name evidence="3" type="ORF">F7310_05925</name>
</gene>
<dbReference type="STRING" id="573570.F7310_05925"/>
<accession>A0A1L4BSU3</accession>
<evidence type="ECO:0008006" key="5">
    <source>
        <dbReference type="Google" id="ProtNLM"/>
    </source>
</evidence>
<evidence type="ECO:0000313" key="3">
    <source>
        <dbReference type="EMBL" id="API86921.1"/>
    </source>
</evidence>
<feature type="region of interest" description="Disordered" evidence="1">
    <location>
        <begin position="77"/>
        <end position="122"/>
    </location>
</feature>
<reference evidence="3 4" key="1">
    <citation type="journal article" date="2016" name="Appl. Environ. Microbiol.">
        <title>Whole genome relationships among Francisella bacteria of diverse origin define new species and provide specific regions for detection.</title>
        <authorList>
            <person name="Challacombe J.F."/>
            <person name="Petersen J.M."/>
            <person name="Gallegos-Graves V."/>
            <person name="Hodge D."/>
            <person name="Pillai S."/>
            <person name="Kuske C.R."/>
        </authorList>
    </citation>
    <scope>NUCLEOTIDE SEQUENCE [LARGE SCALE GENOMIC DNA]</scope>
    <source>
        <strain evidence="4">TX07-7310</strain>
    </source>
</reference>
<keyword evidence="4" id="KW-1185">Reference proteome</keyword>
<dbReference type="EMBL" id="CP016796">
    <property type="protein sequence ID" value="API86921.1"/>
    <property type="molecule type" value="Genomic_DNA"/>
</dbReference>
<dbReference type="KEGG" id="frx:F7310_05925"/>
<evidence type="ECO:0000256" key="1">
    <source>
        <dbReference type="SAM" id="MobiDB-lite"/>
    </source>
</evidence>
<dbReference type="AlphaFoldDB" id="A0A1L4BSU3"/>
<sequence length="168" mass="18251">MRKILLSSILTSVFIAPAFCAFPVNDSNNDGELDGAELAQTSQQRTVHNIGSSVDSHTKTKVKKGDEDLHTNVMGMHRKHQKNNTKSYDAPSGKITHHEADYKKAKKDNSEDDNPNLANLTTPEVNVRNNLAVSDQDVALSRQMMLNGPQGGIQNNQPPGIGGTSANF</sequence>
<name>A0A1L4BSU3_9GAMM</name>
<protein>
    <recommendedName>
        <fullName evidence="5">EF-hand domain-containing protein</fullName>
    </recommendedName>
</protein>
<feature type="signal peptide" evidence="2">
    <location>
        <begin position="1"/>
        <end position="21"/>
    </location>
</feature>
<feature type="region of interest" description="Disordered" evidence="1">
    <location>
        <begin position="146"/>
        <end position="168"/>
    </location>
</feature>
<dbReference type="RefSeq" id="WP_072712492.1">
    <property type="nucleotide sequence ID" value="NZ_CP016796.1"/>
</dbReference>
<evidence type="ECO:0000256" key="2">
    <source>
        <dbReference type="SAM" id="SignalP"/>
    </source>
</evidence>
<keyword evidence="2" id="KW-0732">Signal</keyword>
<proteinExistence type="predicted"/>
<organism evidence="3 4">
    <name type="scientific">Francisella uliginis</name>
    <dbReference type="NCBI Taxonomy" id="573570"/>
    <lineage>
        <taxon>Bacteria</taxon>
        <taxon>Pseudomonadati</taxon>
        <taxon>Pseudomonadota</taxon>
        <taxon>Gammaproteobacteria</taxon>
        <taxon>Thiotrichales</taxon>
        <taxon>Francisellaceae</taxon>
        <taxon>Francisella</taxon>
    </lineage>
</organism>
<dbReference type="PROSITE" id="PS00018">
    <property type="entry name" value="EF_HAND_1"/>
    <property type="match status" value="1"/>
</dbReference>
<feature type="chain" id="PRO_5013312756" description="EF-hand domain-containing protein" evidence="2">
    <location>
        <begin position="22"/>
        <end position="168"/>
    </location>
</feature>
<dbReference type="Proteomes" id="UP000184222">
    <property type="component" value="Chromosome"/>
</dbReference>